<dbReference type="RefSeq" id="WP_089732126.1">
    <property type="nucleotide sequence ID" value="NZ_FNIA01000005.1"/>
</dbReference>
<dbReference type="InterPro" id="IPR000182">
    <property type="entry name" value="GNAT_dom"/>
</dbReference>
<name>A0A1G9V0V4_9EURY</name>
<dbReference type="AlphaFoldDB" id="A0A1G9V0V4"/>
<feature type="domain" description="N-acetyltransferase" evidence="2">
    <location>
        <begin position="1"/>
        <end position="160"/>
    </location>
</feature>
<evidence type="ECO:0000256" key="1">
    <source>
        <dbReference type="SAM" id="MobiDB-lite"/>
    </source>
</evidence>
<feature type="compositionally biased region" description="Acidic residues" evidence="1">
    <location>
        <begin position="176"/>
        <end position="192"/>
    </location>
</feature>
<dbReference type="GO" id="GO:0016747">
    <property type="term" value="F:acyltransferase activity, transferring groups other than amino-acyl groups"/>
    <property type="evidence" value="ECO:0007669"/>
    <property type="project" value="InterPro"/>
</dbReference>
<keyword evidence="4" id="KW-1185">Reference proteome</keyword>
<accession>A0A1G9V0V4</accession>
<dbReference type="EMBL" id="FNIA01000005">
    <property type="protein sequence ID" value="SDM65758.1"/>
    <property type="molecule type" value="Genomic_DNA"/>
</dbReference>
<gene>
    <name evidence="3" type="ORF">SAMN05192554_105122</name>
</gene>
<dbReference type="CDD" id="cd04301">
    <property type="entry name" value="NAT_SF"/>
    <property type="match status" value="1"/>
</dbReference>
<sequence>MYVRDAKNREEVWLLDHIEAMGLDDTAFRSRDYVVAIDEEAGSKAGFGRIRVHTAGEGERTQSGRRDPDEDDVCELTSIGVLDGWQGQGVGAHIIERLVEYAGDAGFERVYALTDEGGYLAQFGFDAIDADALPPLLQERLTTKRESTTPEARPMRLDVDEFDVPDRFRERFKDAGEEESTAAEEAPEDFGIDPEKATYKYDTGQ</sequence>
<feature type="region of interest" description="Disordered" evidence="1">
    <location>
        <begin position="169"/>
        <end position="205"/>
    </location>
</feature>
<dbReference type="PROSITE" id="PS51186">
    <property type="entry name" value="GNAT"/>
    <property type="match status" value="1"/>
</dbReference>
<dbReference type="STRING" id="996166.SAMN05192554_105122"/>
<organism evidence="3 4">
    <name type="scientific">Haloarchaeobius iranensis</name>
    <dbReference type="NCBI Taxonomy" id="996166"/>
    <lineage>
        <taxon>Archaea</taxon>
        <taxon>Methanobacteriati</taxon>
        <taxon>Methanobacteriota</taxon>
        <taxon>Stenosarchaea group</taxon>
        <taxon>Halobacteria</taxon>
        <taxon>Halobacteriales</taxon>
        <taxon>Halorubellaceae</taxon>
        <taxon>Haloarchaeobius</taxon>
    </lineage>
</organism>
<dbReference type="OrthoDB" id="104811at2157"/>
<dbReference type="Proteomes" id="UP000199370">
    <property type="component" value="Unassembled WGS sequence"/>
</dbReference>
<dbReference type="Pfam" id="PF00583">
    <property type="entry name" value="Acetyltransf_1"/>
    <property type="match status" value="1"/>
</dbReference>
<evidence type="ECO:0000313" key="3">
    <source>
        <dbReference type="EMBL" id="SDM65758.1"/>
    </source>
</evidence>
<reference evidence="3 4" key="1">
    <citation type="submission" date="2016-10" db="EMBL/GenBank/DDBJ databases">
        <authorList>
            <person name="de Groot N.N."/>
        </authorList>
    </citation>
    <scope>NUCLEOTIDE SEQUENCE [LARGE SCALE GENOMIC DNA]</scope>
    <source>
        <strain evidence="4">EB21,IBRC-M 10013,KCTC 4048</strain>
    </source>
</reference>
<dbReference type="Gene3D" id="3.40.630.30">
    <property type="match status" value="1"/>
</dbReference>
<dbReference type="InterPro" id="IPR016181">
    <property type="entry name" value="Acyl_CoA_acyltransferase"/>
</dbReference>
<dbReference type="SUPFAM" id="SSF55729">
    <property type="entry name" value="Acyl-CoA N-acyltransferases (Nat)"/>
    <property type="match status" value="1"/>
</dbReference>
<evidence type="ECO:0000259" key="2">
    <source>
        <dbReference type="PROSITE" id="PS51186"/>
    </source>
</evidence>
<evidence type="ECO:0000313" key="4">
    <source>
        <dbReference type="Proteomes" id="UP000199370"/>
    </source>
</evidence>
<protein>
    <submittedName>
        <fullName evidence="3">N-acetylglutamate synthase, GNAT family</fullName>
    </submittedName>
</protein>
<proteinExistence type="predicted"/>